<keyword evidence="1" id="KW-0805">Transcription regulation</keyword>
<dbReference type="InterPro" id="IPR009057">
    <property type="entry name" value="Homeodomain-like_sf"/>
</dbReference>
<evidence type="ECO:0000256" key="1">
    <source>
        <dbReference type="ARBA" id="ARBA00023015"/>
    </source>
</evidence>
<name>A0A1H2Y0C9_9GAMM</name>
<dbReference type="PANTHER" id="PTHR47894">
    <property type="entry name" value="HTH-TYPE TRANSCRIPTIONAL REGULATOR GADX"/>
    <property type="match status" value="1"/>
</dbReference>
<dbReference type="Gene3D" id="1.10.10.60">
    <property type="entry name" value="Homeodomain-like"/>
    <property type="match status" value="1"/>
</dbReference>
<proteinExistence type="predicted"/>
<evidence type="ECO:0000259" key="4">
    <source>
        <dbReference type="PROSITE" id="PS01124"/>
    </source>
</evidence>
<organism evidence="5 6">
    <name type="scientific">Marinobacter mobilis</name>
    <dbReference type="NCBI Taxonomy" id="488533"/>
    <lineage>
        <taxon>Bacteria</taxon>
        <taxon>Pseudomonadati</taxon>
        <taxon>Pseudomonadota</taxon>
        <taxon>Gammaproteobacteria</taxon>
        <taxon>Pseudomonadales</taxon>
        <taxon>Marinobacteraceae</taxon>
        <taxon>Marinobacter</taxon>
    </lineage>
</organism>
<dbReference type="GO" id="GO:0003700">
    <property type="term" value="F:DNA-binding transcription factor activity"/>
    <property type="evidence" value="ECO:0007669"/>
    <property type="project" value="InterPro"/>
</dbReference>
<evidence type="ECO:0000256" key="3">
    <source>
        <dbReference type="ARBA" id="ARBA00023163"/>
    </source>
</evidence>
<feature type="domain" description="HTH araC/xylS-type" evidence="4">
    <location>
        <begin position="268"/>
        <end position="366"/>
    </location>
</feature>
<accession>A0A1H2Y0C9</accession>
<sequence length="373" mass="41356">MAAIMWPGSQIAAMIGCQKVIISRQTGVIIKMTASSSAPVVPGTYILLLADVLERWSLSMDTLLDGTGIDPSTLLQANCQVPQPTFAALLRRAIKLTNEPGIGYHVGLQMKASYHGVFGQAAMVANNMREVIELTQAFTSLYFSIMTLHFEQQGDQAILRFEETHPQFELGNVGAQVMLLGFATMGQSLTGKPVSGIGMVKVARPEYFSRFEHLVPGEVRFEQPYNGLIFPAEILDRPLVMADPIAARLAREQCKQELNRLAGNSSTYQLVRDLAFDEQQGFASMEEVADKLHLSPRTLQRRLSDEGVSYREVVEHIRRDRALRLVASGGLSIGQVADLLGYNDVTNFSRAFRRWTGESPRAYRQAREVPLHS</sequence>
<dbReference type="SUPFAM" id="SSF46689">
    <property type="entry name" value="Homeodomain-like"/>
    <property type="match status" value="1"/>
</dbReference>
<dbReference type="InterPro" id="IPR020449">
    <property type="entry name" value="Tscrpt_reg_AraC-type_HTH"/>
</dbReference>
<dbReference type="Proteomes" id="UP000199675">
    <property type="component" value="Unassembled WGS sequence"/>
</dbReference>
<dbReference type="EMBL" id="FNNE01000005">
    <property type="protein sequence ID" value="SDW98510.1"/>
    <property type="molecule type" value="Genomic_DNA"/>
</dbReference>
<evidence type="ECO:0000256" key="2">
    <source>
        <dbReference type="ARBA" id="ARBA00023125"/>
    </source>
</evidence>
<reference evidence="5 6" key="1">
    <citation type="submission" date="2016-10" db="EMBL/GenBank/DDBJ databases">
        <authorList>
            <person name="de Groot N.N."/>
        </authorList>
    </citation>
    <scope>NUCLEOTIDE SEQUENCE [LARGE SCALE GENOMIC DNA]</scope>
    <source>
        <strain evidence="5 6">CGMCC 1.7059</strain>
    </source>
</reference>
<evidence type="ECO:0000313" key="5">
    <source>
        <dbReference type="EMBL" id="SDW98510.1"/>
    </source>
</evidence>
<keyword evidence="6" id="KW-1185">Reference proteome</keyword>
<keyword evidence="3" id="KW-0804">Transcription</keyword>
<dbReference type="InterPro" id="IPR018060">
    <property type="entry name" value="HTH_AraC"/>
</dbReference>
<evidence type="ECO:0000313" key="6">
    <source>
        <dbReference type="Proteomes" id="UP000199675"/>
    </source>
</evidence>
<dbReference type="AlphaFoldDB" id="A0A1H2Y0C9"/>
<dbReference type="GO" id="GO:0005829">
    <property type="term" value="C:cytosol"/>
    <property type="evidence" value="ECO:0007669"/>
    <property type="project" value="TreeGrafter"/>
</dbReference>
<dbReference type="SMART" id="SM00342">
    <property type="entry name" value="HTH_ARAC"/>
    <property type="match status" value="1"/>
</dbReference>
<dbReference type="OrthoDB" id="6079354at2"/>
<dbReference type="Pfam" id="PF12625">
    <property type="entry name" value="Arabinose_bd"/>
    <property type="match status" value="1"/>
</dbReference>
<dbReference type="PROSITE" id="PS01124">
    <property type="entry name" value="HTH_ARAC_FAMILY_2"/>
    <property type="match status" value="1"/>
</dbReference>
<dbReference type="GO" id="GO:0000976">
    <property type="term" value="F:transcription cis-regulatory region binding"/>
    <property type="evidence" value="ECO:0007669"/>
    <property type="project" value="TreeGrafter"/>
</dbReference>
<dbReference type="Pfam" id="PF12833">
    <property type="entry name" value="HTH_18"/>
    <property type="match status" value="1"/>
</dbReference>
<gene>
    <name evidence="5" type="ORF">SAMN04487960_105218</name>
</gene>
<protein>
    <submittedName>
        <fullName evidence="5">Helix-turn-helix domain-containing protein</fullName>
    </submittedName>
</protein>
<keyword evidence="2" id="KW-0238">DNA-binding</keyword>
<dbReference type="PRINTS" id="PR00032">
    <property type="entry name" value="HTHARAC"/>
</dbReference>
<dbReference type="STRING" id="488533.SAMN04487960_105218"/>
<dbReference type="PANTHER" id="PTHR47894:SF1">
    <property type="entry name" value="HTH-TYPE TRANSCRIPTIONAL REGULATOR VQSM"/>
    <property type="match status" value="1"/>
</dbReference>
<dbReference type="InterPro" id="IPR032687">
    <property type="entry name" value="AraC-type_N"/>
</dbReference>